<feature type="compositionally biased region" description="Low complexity" evidence="3">
    <location>
        <begin position="272"/>
        <end position="284"/>
    </location>
</feature>
<sequence length="309" mass="32147">MTATAPEPPDQTGRRIIVTGASRGIGFFTAARLAAAGATVVLSGRDAGRVDAAARAIRARHPAAALEPHLMDISSLASVRAGAERLASTPVDGLIANAGIVHTPARRQTSPDVNELVLATNLIGHALFIARLLPALADSLGAAPARVVSLGSLSSRLSTFRVGDLQLEHGYDAWRAYAQSKIAVQAFAFELDRRLRAAGVPVASLVAHPGYSISGRTPRVPGVNEPGRADRFADALQAPIAQGKDVGALPVVHAATAAGVRGGDFWGPRFLTRGTPQRQRPTRTSASPETGARVWGFLDGVLGGELRLP</sequence>
<dbReference type="InterPro" id="IPR002347">
    <property type="entry name" value="SDR_fam"/>
</dbReference>
<dbReference type="PRINTS" id="PR00081">
    <property type="entry name" value="GDHRDH"/>
</dbReference>
<dbReference type="SUPFAM" id="SSF51735">
    <property type="entry name" value="NAD(P)-binding Rossmann-fold domains"/>
    <property type="match status" value="1"/>
</dbReference>
<dbReference type="KEGG" id="aarc:G127AT_06450"/>
<feature type="region of interest" description="Disordered" evidence="3">
    <location>
        <begin position="271"/>
        <end position="290"/>
    </location>
</feature>
<dbReference type="Proteomes" id="UP000671914">
    <property type="component" value="Chromosome"/>
</dbReference>
<protein>
    <submittedName>
        <fullName evidence="4">SDR family NAD(P)-dependent oxidoreductase</fullName>
    </submittedName>
</protein>
<reference evidence="4" key="1">
    <citation type="submission" date="2021-03" db="EMBL/GenBank/DDBJ databases">
        <title>Agromyces archimandritus sp. nov., isolated from the cockroach Archimandrita tessellata.</title>
        <authorList>
            <person name="Guzman J."/>
            <person name="Ortuzar M."/>
            <person name="Poehlein A."/>
            <person name="Daniel R."/>
            <person name="Trujillo M."/>
            <person name="Vilcinskas A."/>
        </authorList>
    </citation>
    <scope>NUCLEOTIDE SEQUENCE</scope>
    <source>
        <strain evidence="4">G127AT</strain>
    </source>
</reference>
<keyword evidence="2" id="KW-0560">Oxidoreductase</keyword>
<evidence type="ECO:0000313" key="5">
    <source>
        <dbReference type="Proteomes" id="UP000671914"/>
    </source>
</evidence>
<evidence type="ECO:0000313" key="4">
    <source>
        <dbReference type="EMBL" id="QTX05833.1"/>
    </source>
</evidence>
<evidence type="ECO:0000256" key="1">
    <source>
        <dbReference type="ARBA" id="ARBA00006484"/>
    </source>
</evidence>
<dbReference type="InterPro" id="IPR036291">
    <property type="entry name" value="NAD(P)-bd_dom_sf"/>
</dbReference>
<keyword evidence="5" id="KW-1185">Reference proteome</keyword>
<comment type="similarity">
    <text evidence="1">Belongs to the short-chain dehydrogenases/reductases (SDR) family.</text>
</comment>
<evidence type="ECO:0000256" key="2">
    <source>
        <dbReference type="ARBA" id="ARBA00023002"/>
    </source>
</evidence>
<dbReference type="PANTHER" id="PTHR24320:SF148">
    <property type="entry name" value="NAD(P)-BINDING ROSSMANN-FOLD SUPERFAMILY PROTEIN"/>
    <property type="match status" value="1"/>
</dbReference>
<proteinExistence type="inferred from homology"/>
<dbReference type="Pfam" id="PF00106">
    <property type="entry name" value="adh_short"/>
    <property type="match status" value="1"/>
</dbReference>
<gene>
    <name evidence="4" type="ORF">G127AT_06450</name>
</gene>
<dbReference type="EMBL" id="CP071696">
    <property type="protein sequence ID" value="QTX05833.1"/>
    <property type="molecule type" value="Genomic_DNA"/>
</dbReference>
<organism evidence="4 5">
    <name type="scientific">Agromyces archimandritae</name>
    <dbReference type="NCBI Taxonomy" id="2781962"/>
    <lineage>
        <taxon>Bacteria</taxon>
        <taxon>Bacillati</taxon>
        <taxon>Actinomycetota</taxon>
        <taxon>Actinomycetes</taxon>
        <taxon>Micrococcales</taxon>
        <taxon>Microbacteriaceae</taxon>
        <taxon>Agromyces</taxon>
    </lineage>
</organism>
<dbReference type="Gene3D" id="3.40.50.720">
    <property type="entry name" value="NAD(P)-binding Rossmann-like Domain"/>
    <property type="match status" value="1"/>
</dbReference>
<name>A0A975FQG5_9MICO</name>
<dbReference type="PANTHER" id="PTHR24320">
    <property type="entry name" value="RETINOL DEHYDROGENASE"/>
    <property type="match status" value="1"/>
</dbReference>
<dbReference type="RefSeq" id="WP_210901188.1">
    <property type="nucleotide sequence ID" value="NZ_CP071696.1"/>
</dbReference>
<dbReference type="GO" id="GO:0016491">
    <property type="term" value="F:oxidoreductase activity"/>
    <property type="evidence" value="ECO:0007669"/>
    <property type="project" value="UniProtKB-KW"/>
</dbReference>
<dbReference type="AlphaFoldDB" id="A0A975FQG5"/>
<evidence type="ECO:0000256" key="3">
    <source>
        <dbReference type="SAM" id="MobiDB-lite"/>
    </source>
</evidence>
<accession>A0A975FQG5</accession>